<feature type="compositionally biased region" description="Basic and acidic residues" evidence="4">
    <location>
        <begin position="1190"/>
        <end position="1205"/>
    </location>
</feature>
<dbReference type="Gene3D" id="3.30.559.10">
    <property type="entry name" value="Chloramphenicol acetyltransferase-like domain"/>
    <property type="match status" value="2"/>
</dbReference>
<dbReference type="GO" id="GO:0031177">
    <property type="term" value="F:phosphopantetheine binding"/>
    <property type="evidence" value="ECO:0007669"/>
    <property type="project" value="TreeGrafter"/>
</dbReference>
<evidence type="ECO:0000313" key="7">
    <source>
        <dbReference type="Proteomes" id="UP000235616"/>
    </source>
</evidence>
<dbReference type="SUPFAM" id="SSF47336">
    <property type="entry name" value="ACP-like"/>
    <property type="match status" value="1"/>
</dbReference>
<gene>
    <name evidence="6" type="ORF">C0Z18_10395</name>
</gene>
<evidence type="ECO:0000313" key="6">
    <source>
        <dbReference type="EMBL" id="PMS20349.1"/>
    </source>
</evidence>
<comment type="caution">
    <text evidence="6">The sequence shown here is derived from an EMBL/GenBank/DDBJ whole genome shotgun (WGS) entry which is preliminary data.</text>
</comment>
<dbReference type="SUPFAM" id="SSF52777">
    <property type="entry name" value="CoA-dependent acyltransferases"/>
    <property type="match status" value="4"/>
</dbReference>
<dbReference type="PANTHER" id="PTHR45527:SF1">
    <property type="entry name" value="FATTY ACID SYNTHASE"/>
    <property type="match status" value="1"/>
</dbReference>
<dbReference type="InterPro" id="IPR001242">
    <property type="entry name" value="Condensation_dom"/>
</dbReference>
<dbReference type="SUPFAM" id="SSF56801">
    <property type="entry name" value="Acetyl-CoA synthetase-like"/>
    <property type="match status" value="1"/>
</dbReference>
<feature type="region of interest" description="Disordered" evidence="4">
    <location>
        <begin position="1181"/>
        <end position="1207"/>
    </location>
</feature>
<evidence type="ECO:0000256" key="2">
    <source>
        <dbReference type="ARBA" id="ARBA00022450"/>
    </source>
</evidence>
<dbReference type="Pfam" id="PF00501">
    <property type="entry name" value="AMP-binding"/>
    <property type="match status" value="1"/>
</dbReference>
<dbReference type="EMBL" id="PNYA01000008">
    <property type="protein sequence ID" value="PMS20349.1"/>
    <property type="molecule type" value="Genomic_DNA"/>
</dbReference>
<sequence>MRVAPRRSTRRWRRGSGRGSATPMKRSAPCSMNSRRVETRISTMNSISTDTADTADTTAPRPMASSADLSSLAERFARLPAAQRARFIGKLGEAGIDFRLLPIPAGAAPPVSSASFAQTRIWLHARLIDEPAAYHITLRLRLDGALEHEPLQRAFDALVARHEALRTAFVESADGGLEQHVMASARCPWRMSDVSEVSEASEVIEPGAPRSAESAAADIARLEEAEAFDLARAPLLRAHLIVLAPSKHWLVLTIHHIVADGWSIDVMLGELSACYDAFVAARADASPSSPSPALAPLPIGYADYAQWQRQWLEAGEGERQLAFWRRSLDAAAGALSLPGMRARPAQRSARGARHHFVLDAALGRRVVSFAHTRRATPFAVLLAALHALIARASGERRIQIGVPAANRTRAETAGLIGCFVNTVVVPADVSPRGRFDALVDQVQRALVDAQSHEEVPLDRVIEALGAARQASHHPLFQVMATYGVAQPLLRFGRARATPLPTDLCYAKFDLAMGFEAREDGAFDAAFVYAQDLFDAKTVTRFAGRYEHWLTHALATPEAAIGDIEWLTVEDRHEIDSANAAAARAVSPASAFTPIHVRIAALADAEPHACAVADSVTRLTRAELEARADALARQLMRSGVGAEARVGVALGRSVDTIVALLAILKAGGAFVPLDPSHPIERTAYVIDDARIDVVVTQRAYADKLPLRPPMRVCLIDDLETDGLSPDPHAGAYPMPHPRQAAYLIYTSGSTGAPKGVVVEHGAIAMHCEAIAERYGMRDDDRVLHVASINFDGAHECWMGPLAAGAQVRLSDDGLWSPQQTLATMARESITVAAFTPGYALQLAQWASRHGAPASLRSLTVGGEATSLQACRALRAAFPGVRIVNGYGPTETVVTPLLWMIEGGDDAPHAQASAYLPVGTPVGARTAHVLDAGMRPLPIGAVGELYLGGFGVARGYHARAALTAERFVPDPYGEAGTRLYRTGDLVLRRGDGVFEFLGRIDHQVKLRGLRIELGEIESRLIGHPSVRDAVALVRGAGGDATLVAYVEALGMPSPVDGEALCAYLRGLVPDYMVPSSIVVLERLPRNPNGKIDRAALPSPPAPERHIETPAPGIETALAQIWRDVLGVDRIGRNDDFFALGGHSLKAVSIASRVAERLGRDVSVRALFEAPALAAYAQRVEQAPAHTAPARNAEFDSPERNASRELAPHGRLSHAQRALWFLWRAGPTTPSHHIAVAMRLTGPLDTGALRRALEAMARSQPALRTGIVAAEQPRLVVAATGSAELVVDDLRAQTAEQDRLACARRRTDEDALRPFAMTGAPLWRARLMRLDEDDHVLSLVVHHAVADGRSIALWLDGLREAYTGRADLRYAAAGASQVRSRLTAPRAPAFPPTTIERDLAYWREQLLDAAPLRLPKPARLSEATPAGWGATRIAFGFDRALAERARACAQAAQATLPMLMHAALNIALARELAVFDQPVGALASKRDAANRAAMGLFVETLIVRTRLSEDATLLDVVVAVRDATLSAYDHLAAPLTEVLGAERDERGDGHPLLAALFNYVRAEAAPNRWGALHVTSFNDVRRRMLFELELDIAEEANGELRGALSFAHERVDTDFARRLAQTYVEAVEQLANTPAARVALRGIAASRAASVFVEQQ</sequence>
<feature type="compositionally biased region" description="Low complexity" evidence="4">
    <location>
        <begin position="49"/>
        <end position="59"/>
    </location>
</feature>
<evidence type="ECO:0000256" key="3">
    <source>
        <dbReference type="ARBA" id="ARBA00022553"/>
    </source>
</evidence>
<dbReference type="GO" id="GO:0043041">
    <property type="term" value="P:amino acid activation for nonribosomal peptide biosynthetic process"/>
    <property type="evidence" value="ECO:0007669"/>
    <property type="project" value="TreeGrafter"/>
</dbReference>
<dbReference type="InterPro" id="IPR010071">
    <property type="entry name" value="AA_adenyl_dom"/>
</dbReference>
<evidence type="ECO:0000259" key="5">
    <source>
        <dbReference type="PROSITE" id="PS50075"/>
    </source>
</evidence>
<feature type="domain" description="Carrier" evidence="5">
    <location>
        <begin position="1106"/>
        <end position="1181"/>
    </location>
</feature>
<evidence type="ECO:0000256" key="1">
    <source>
        <dbReference type="ARBA" id="ARBA00001957"/>
    </source>
</evidence>
<dbReference type="InterPro" id="IPR045851">
    <property type="entry name" value="AMP-bd_C_sf"/>
</dbReference>
<dbReference type="CDD" id="cd19531">
    <property type="entry name" value="LCL_NRPS-like"/>
    <property type="match status" value="1"/>
</dbReference>
<dbReference type="InterPro" id="IPR020845">
    <property type="entry name" value="AMP-binding_CS"/>
</dbReference>
<evidence type="ECO:0000256" key="4">
    <source>
        <dbReference type="SAM" id="MobiDB-lite"/>
    </source>
</evidence>
<dbReference type="PROSITE" id="PS50075">
    <property type="entry name" value="CARRIER"/>
    <property type="match status" value="1"/>
</dbReference>
<dbReference type="Gene3D" id="2.30.38.10">
    <property type="entry name" value="Luciferase, Domain 3"/>
    <property type="match status" value="1"/>
</dbReference>
<feature type="compositionally biased region" description="Basic residues" evidence="4">
    <location>
        <begin position="1"/>
        <end position="16"/>
    </location>
</feature>
<dbReference type="Pfam" id="PF00668">
    <property type="entry name" value="Condensation"/>
    <property type="match status" value="2"/>
</dbReference>
<keyword evidence="7" id="KW-1185">Reference proteome</keyword>
<protein>
    <submittedName>
        <fullName evidence="6">Non-ribosomal peptide synthetase</fullName>
    </submittedName>
</protein>
<dbReference type="Gene3D" id="3.40.50.980">
    <property type="match status" value="2"/>
</dbReference>
<dbReference type="GO" id="GO:0009239">
    <property type="term" value="P:enterobactin biosynthetic process"/>
    <property type="evidence" value="ECO:0007669"/>
    <property type="project" value="TreeGrafter"/>
</dbReference>
<dbReference type="FunFam" id="1.10.1200.10:FF:000005">
    <property type="entry name" value="Nonribosomal peptide synthetase 1"/>
    <property type="match status" value="1"/>
</dbReference>
<dbReference type="PROSITE" id="PS00455">
    <property type="entry name" value="AMP_BINDING"/>
    <property type="match status" value="1"/>
</dbReference>
<dbReference type="Pfam" id="PF13193">
    <property type="entry name" value="AMP-binding_C"/>
    <property type="match status" value="1"/>
</dbReference>
<dbReference type="InterPro" id="IPR000873">
    <property type="entry name" value="AMP-dep_synth/lig_dom"/>
</dbReference>
<feature type="region of interest" description="Disordered" evidence="4">
    <location>
        <begin position="1"/>
        <end position="33"/>
    </location>
</feature>
<proteinExistence type="predicted"/>
<dbReference type="Gene3D" id="1.10.1200.10">
    <property type="entry name" value="ACP-like"/>
    <property type="match status" value="1"/>
</dbReference>
<feature type="region of interest" description="Disordered" evidence="4">
    <location>
        <begin position="45"/>
        <end position="66"/>
    </location>
</feature>
<dbReference type="InterPro" id="IPR025110">
    <property type="entry name" value="AMP-bd_C"/>
</dbReference>
<name>A0A2N7VT80_9BURK</name>
<reference evidence="6 7" key="1">
    <citation type="submission" date="2018-01" db="EMBL/GenBank/DDBJ databases">
        <title>Whole genome analyses suggest that Burkholderia sensu lato contains two further novel genera in the rhizoxinica-symbiotica group Mycetohabitans gen. nov., and Trinickia gen. nov.: implications for the evolution of diazotrophy and nodulation in the Burkholderiaceae.</title>
        <authorList>
            <person name="Estrada-de los Santos P."/>
            <person name="Palmer M."/>
            <person name="Chavez-Ramirez B."/>
            <person name="Beukes C."/>
            <person name="Steenkamp E.T."/>
            <person name="Hirsch A.M."/>
            <person name="Manyaka P."/>
            <person name="Maluk M."/>
            <person name="Lafos M."/>
            <person name="Crook M."/>
            <person name="Gross E."/>
            <person name="Simon M.F."/>
            <person name="Bueno dos Reis Junior F."/>
            <person name="Poole P.S."/>
            <person name="Venter S.N."/>
            <person name="James E.K."/>
        </authorList>
    </citation>
    <scope>NUCLEOTIDE SEQUENCE [LARGE SCALE GENOMIC DNA]</scope>
    <source>
        <strain evidence="6 7">GIMN1.004</strain>
    </source>
</reference>
<dbReference type="NCBIfam" id="TIGR01733">
    <property type="entry name" value="AA-adenyl-dom"/>
    <property type="match status" value="1"/>
</dbReference>
<comment type="cofactor">
    <cofactor evidence="1">
        <name>pantetheine 4'-phosphate</name>
        <dbReference type="ChEBI" id="CHEBI:47942"/>
    </cofactor>
</comment>
<dbReference type="PANTHER" id="PTHR45527">
    <property type="entry name" value="NONRIBOSOMAL PEPTIDE SYNTHETASE"/>
    <property type="match status" value="1"/>
</dbReference>
<dbReference type="InterPro" id="IPR023213">
    <property type="entry name" value="CAT-like_dom_sf"/>
</dbReference>
<dbReference type="Gene3D" id="3.30.300.30">
    <property type="match status" value="1"/>
</dbReference>
<dbReference type="GO" id="GO:0005829">
    <property type="term" value="C:cytosol"/>
    <property type="evidence" value="ECO:0007669"/>
    <property type="project" value="TreeGrafter"/>
</dbReference>
<keyword evidence="2" id="KW-0596">Phosphopantetheine</keyword>
<dbReference type="Proteomes" id="UP000235616">
    <property type="component" value="Unassembled WGS sequence"/>
</dbReference>
<dbReference type="GO" id="GO:0009366">
    <property type="term" value="C:enterobactin synthetase complex"/>
    <property type="evidence" value="ECO:0007669"/>
    <property type="project" value="TreeGrafter"/>
</dbReference>
<keyword evidence="3" id="KW-0597">Phosphoprotein</keyword>
<dbReference type="GO" id="GO:0047527">
    <property type="term" value="F:2,3-dihydroxybenzoate-serine ligase activity"/>
    <property type="evidence" value="ECO:0007669"/>
    <property type="project" value="TreeGrafter"/>
</dbReference>
<accession>A0A2N7VT80</accession>
<dbReference type="Pfam" id="PF00550">
    <property type="entry name" value="PP-binding"/>
    <property type="match status" value="1"/>
</dbReference>
<dbReference type="InterPro" id="IPR009081">
    <property type="entry name" value="PP-bd_ACP"/>
</dbReference>
<dbReference type="FunFam" id="3.40.50.980:FF:000001">
    <property type="entry name" value="Non-ribosomal peptide synthetase"/>
    <property type="match status" value="1"/>
</dbReference>
<dbReference type="InterPro" id="IPR036736">
    <property type="entry name" value="ACP-like_sf"/>
</dbReference>
<organism evidence="6 7">
    <name type="scientific">Trinickia dabaoshanensis</name>
    <dbReference type="NCBI Taxonomy" id="564714"/>
    <lineage>
        <taxon>Bacteria</taxon>
        <taxon>Pseudomonadati</taxon>
        <taxon>Pseudomonadota</taxon>
        <taxon>Betaproteobacteria</taxon>
        <taxon>Burkholderiales</taxon>
        <taxon>Burkholderiaceae</taxon>
        <taxon>Trinickia</taxon>
    </lineage>
</organism>
<dbReference type="Gene3D" id="3.30.559.30">
    <property type="entry name" value="Nonribosomal peptide synthetase, condensation domain"/>
    <property type="match status" value="2"/>
</dbReference>